<gene>
    <name evidence="1" type="ORF">HPB49_009445</name>
</gene>
<organism evidence="1 2">
    <name type="scientific">Dermacentor silvarum</name>
    <name type="common">Tick</name>
    <dbReference type="NCBI Taxonomy" id="543639"/>
    <lineage>
        <taxon>Eukaryota</taxon>
        <taxon>Metazoa</taxon>
        <taxon>Ecdysozoa</taxon>
        <taxon>Arthropoda</taxon>
        <taxon>Chelicerata</taxon>
        <taxon>Arachnida</taxon>
        <taxon>Acari</taxon>
        <taxon>Parasitiformes</taxon>
        <taxon>Ixodida</taxon>
        <taxon>Ixodoidea</taxon>
        <taxon>Ixodidae</taxon>
        <taxon>Rhipicephalinae</taxon>
        <taxon>Dermacentor</taxon>
    </lineage>
</organism>
<comment type="caution">
    <text evidence="1">The sequence shown here is derived from an EMBL/GenBank/DDBJ whole genome shotgun (WGS) entry which is preliminary data.</text>
</comment>
<reference evidence="1" key="1">
    <citation type="submission" date="2020-05" db="EMBL/GenBank/DDBJ databases">
        <title>Large-scale comparative analyses of tick genomes elucidate their genetic diversity and vector capacities.</title>
        <authorList>
            <person name="Jia N."/>
            <person name="Wang J."/>
            <person name="Shi W."/>
            <person name="Du L."/>
            <person name="Sun Y."/>
            <person name="Zhan W."/>
            <person name="Jiang J."/>
            <person name="Wang Q."/>
            <person name="Zhang B."/>
            <person name="Ji P."/>
            <person name="Sakyi L.B."/>
            <person name="Cui X."/>
            <person name="Yuan T."/>
            <person name="Jiang B."/>
            <person name="Yang W."/>
            <person name="Lam T.T.-Y."/>
            <person name="Chang Q."/>
            <person name="Ding S."/>
            <person name="Wang X."/>
            <person name="Zhu J."/>
            <person name="Ruan X."/>
            <person name="Zhao L."/>
            <person name="Wei J."/>
            <person name="Que T."/>
            <person name="Du C."/>
            <person name="Cheng J."/>
            <person name="Dai P."/>
            <person name="Han X."/>
            <person name="Huang E."/>
            <person name="Gao Y."/>
            <person name="Liu J."/>
            <person name="Shao H."/>
            <person name="Ye R."/>
            <person name="Li L."/>
            <person name="Wei W."/>
            <person name="Wang X."/>
            <person name="Wang C."/>
            <person name="Yang T."/>
            <person name="Huo Q."/>
            <person name="Li W."/>
            <person name="Guo W."/>
            <person name="Chen H."/>
            <person name="Zhou L."/>
            <person name="Ni X."/>
            <person name="Tian J."/>
            <person name="Zhou Y."/>
            <person name="Sheng Y."/>
            <person name="Liu T."/>
            <person name="Pan Y."/>
            <person name="Xia L."/>
            <person name="Li J."/>
            <person name="Zhao F."/>
            <person name="Cao W."/>
        </authorList>
    </citation>
    <scope>NUCLEOTIDE SEQUENCE</scope>
    <source>
        <strain evidence="1">Dsil-2018</strain>
    </source>
</reference>
<dbReference type="Proteomes" id="UP000821865">
    <property type="component" value="Chromosome 7"/>
</dbReference>
<keyword evidence="2" id="KW-1185">Reference proteome</keyword>
<accession>A0ACB8CEC1</accession>
<dbReference type="EMBL" id="CM023476">
    <property type="protein sequence ID" value="KAH7941042.1"/>
    <property type="molecule type" value="Genomic_DNA"/>
</dbReference>
<protein>
    <submittedName>
        <fullName evidence="1">Uncharacterized protein</fullName>
    </submittedName>
</protein>
<sequence>MEKLQGVYMRKLNLNNLNITELPASWFTKRVIFSLRITNCSLRDIGQAAARHMTRLFSMRLNGNELQSVPLGLTAARSLQTLTVQKNPIKHLQGMLTFPELFYLDLSRNEIETIDEDYLSGLPKLRYLILTRNNIKILPNLFKKTKLLKEVKLHANRISSIEVFNDLPKLEPKKQAEDIDRLGGKWTLFLPFSAKPVETGGDGKGRGRIGGRLLSSRAVEAAME</sequence>
<proteinExistence type="predicted"/>
<evidence type="ECO:0000313" key="1">
    <source>
        <dbReference type="EMBL" id="KAH7941042.1"/>
    </source>
</evidence>
<name>A0ACB8CEC1_DERSI</name>
<evidence type="ECO:0000313" key="2">
    <source>
        <dbReference type="Proteomes" id="UP000821865"/>
    </source>
</evidence>